<dbReference type="Pfam" id="PF09037">
    <property type="entry name" value="Sulphotransf"/>
    <property type="match status" value="2"/>
</dbReference>
<keyword evidence="3" id="KW-0808">Transferase</keyword>
<dbReference type="GO" id="GO:0016740">
    <property type="term" value="F:transferase activity"/>
    <property type="evidence" value="ECO:0007669"/>
    <property type="project" value="UniProtKB-KW"/>
</dbReference>
<evidence type="ECO:0000313" key="4">
    <source>
        <dbReference type="Proteomes" id="UP000012062"/>
    </source>
</evidence>
<dbReference type="Gene3D" id="3.40.50.300">
    <property type="entry name" value="P-loop containing nucleotide triphosphate hydrolases"/>
    <property type="match status" value="1"/>
</dbReference>
<dbReference type="STRING" id="1297569.MESS2_1580007"/>
<feature type="domain" description="Sulphotransferase Stf0" evidence="2">
    <location>
        <begin position="96"/>
        <end position="233"/>
    </location>
</feature>
<accession>M5EMW6</accession>
<dbReference type="AlphaFoldDB" id="M5EMW6"/>
<organism evidence="3 4">
    <name type="scientific">Mesorhizobium metallidurans STM 2683</name>
    <dbReference type="NCBI Taxonomy" id="1297569"/>
    <lineage>
        <taxon>Bacteria</taxon>
        <taxon>Pseudomonadati</taxon>
        <taxon>Pseudomonadota</taxon>
        <taxon>Alphaproteobacteria</taxon>
        <taxon>Hyphomicrobiales</taxon>
        <taxon>Phyllobacteriaceae</taxon>
        <taxon>Mesorhizobium</taxon>
    </lineage>
</organism>
<feature type="domain" description="Sulphotransferase Stf0" evidence="2">
    <location>
        <begin position="29"/>
        <end position="63"/>
    </location>
</feature>
<dbReference type="eggNOG" id="COG4424">
    <property type="taxonomic scope" value="Bacteria"/>
</dbReference>
<proteinExistence type="predicted"/>
<keyword evidence="4" id="KW-1185">Reference proteome</keyword>
<evidence type="ECO:0000256" key="1">
    <source>
        <dbReference type="SAM" id="MobiDB-lite"/>
    </source>
</evidence>
<feature type="region of interest" description="Disordered" evidence="1">
    <location>
        <begin position="237"/>
        <end position="263"/>
    </location>
</feature>
<dbReference type="Proteomes" id="UP000012062">
    <property type="component" value="Unassembled WGS sequence"/>
</dbReference>
<dbReference type="InterPro" id="IPR027417">
    <property type="entry name" value="P-loop_NTPase"/>
</dbReference>
<dbReference type="InterPro" id="IPR024628">
    <property type="entry name" value="Sulfotransferase_Stf0_dom"/>
</dbReference>
<reference evidence="3 4" key="1">
    <citation type="submission" date="2013-02" db="EMBL/GenBank/DDBJ databases">
        <authorList>
            <person name="Genoscope - CEA"/>
        </authorList>
    </citation>
    <scope>NUCLEOTIDE SEQUENCE [LARGE SCALE GENOMIC DNA]</scope>
    <source>
        <strain evidence="3 4">STM 2683</strain>
    </source>
</reference>
<feature type="compositionally biased region" description="Basic residues" evidence="1">
    <location>
        <begin position="251"/>
        <end position="263"/>
    </location>
</feature>
<name>M5EMW6_9HYPH</name>
<evidence type="ECO:0000313" key="3">
    <source>
        <dbReference type="EMBL" id="CCV05488.1"/>
    </source>
</evidence>
<gene>
    <name evidence="3" type="ORF">MESS2_1580007</name>
</gene>
<dbReference type="RefSeq" id="WP_008874437.1">
    <property type="nucleotide sequence ID" value="NZ_CAUM01000066.1"/>
</dbReference>
<sequence>MDSAILPRYLPDMPNSPPESWERPRKTLIIASTPRSGSNLLCSKVSSTGVLGNPGEYFRHWDAPEVTTADRCLLAASEGKSQNGVVAFKLFPEHFDRLQKDVRLTEWFPDPVWVHLERRDLLGQAISLAKAMQDGAWTSGENAVRDAEYTVEGIEAALAKIIAGNGRWSAYFARSGIEPLHIFYEDIRDDFDGVCQRMGRLLDLEAPVPATTQVDMQQQRNAQNDDWRQRFLAQAGDRNNFPAPINPMGSRARKKSGWRFWRR</sequence>
<evidence type="ECO:0000259" key="2">
    <source>
        <dbReference type="Pfam" id="PF09037"/>
    </source>
</evidence>
<dbReference type="PIRSF" id="PIRSF021497">
    <property type="entry name" value="Sulphotransferase_Stf0"/>
    <property type="match status" value="1"/>
</dbReference>
<dbReference type="SUPFAM" id="SSF52540">
    <property type="entry name" value="P-loop containing nucleoside triphosphate hydrolases"/>
    <property type="match status" value="1"/>
</dbReference>
<feature type="region of interest" description="Disordered" evidence="1">
    <location>
        <begin position="1"/>
        <end position="22"/>
    </location>
</feature>
<dbReference type="EMBL" id="CAUM01000066">
    <property type="protein sequence ID" value="CCV05488.1"/>
    <property type="molecule type" value="Genomic_DNA"/>
</dbReference>
<protein>
    <submittedName>
        <fullName evidence="3">Putative Stf0 sulphotransferase</fullName>
    </submittedName>
</protein>
<comment type="caution">
    <text evidence="3">The sequence shown here is derived from an EMBL/GenBank/DDBJ whole genome shotgun (WGS) entry which is preliminary data.</text>
</comment>
<dbReference type="InterPro" id="IPR015124">
    <property type="entry name" value="Stf0"/>
</dbReference>